<dbReference type="EMBL" id="JAQQPM010000006">
    <property type="protein sequence ID" value="KAK2072865.1"/>
    <property type="molecule type" value="Genomic_DNA"/>
</dbReference>
<proteinExistence type="predicted"/>
<gene>
    <name evidence="2" type="ORF">P8C59_007194</name>
</gene>
<feature type="compositionally biased region" description="Polar residues" evidence="1">
    <location>
        <begin position="21"/>
        <end position="30"/>
    </location>
</feature>
<comment type="caution">
    <text evidence="2">The sequence shown here is derived from an EMBL/GenBank/DDBJ whole genome shotgun (WGS) entry which is preliminary data.</text>
</comment>
<feature type="compositionally biased region" description="Low complexity" evidence="1">
    <location>
        <begin position="136"/>
        <end position="153"/>
    </location>
</feature>
<dbReference type="Proteomes" id="UP001217918">
    <property type="component" value="Unassembled WGS sequence"/>
</dbReference>
<feature type="region of interest" description="Disordered" evidence="1">
    <location>
        <begin position="91"/>
        <end position="175"/>
    </location>
</feature>
<evidence type="ECO:0000313" key="3">
    <source>
        <dbReference type="Proteomes" id="UP001217918"/>
    </source>
</evidence>
<protein>
    <submittedName>
        <fullName evidence="2">Uncharacterized protein</fullName>
    </submittedName>
</protein>
<feature type="compositionally biased region" description="Low complexity" evidence="1">
    <location>
        <begin position="108"/>
        <end position="122"/>
    </location>
</feature>
<keyword evidence="3" id="KW-1185">Reference proteome</keyword>
<reference evidence="2" key="1">
    <citation type="journal article" date="2023" name="Mol. Plant Microbe Interact.">
        <title>Elucidating the Obligate Nature and Biological Capacity of an Invasive Fungal Corn Pathogen.</title>
        <authorList>
            <person name="MacCready J.S."/>
            <person name="Roggenkamp E.M."/>
            <person name="Gdanetz K."/>
            <person name="Chilvers M.I."/>
        </authorList>
    </citation>
    <scope>NUCLEOTIDE SEQUENCE</scope>
    <source>
        <strain evidence="2">PM02</strain>
    </source>
</reference>
<evidence type="ECO:0000313" key="2">
    <source>
        <dbReference type="EMBL" id="KAK2072865.1"/>
    </source>
</evidence>
<dbReference type="AlphaFoldDB" id="A0AAD9I918"/>
<sequence length="175" mass="18575">MGRTHSGINAMLSPHPIAPSTRPSTPSSYALSRRAASHHSVQMALALPSSESVQRSDGSVEGPPPQRQQQQKCRGFGHMWLMIPSSGPVLVMRRGRADDDGADSTPKSVSKSMSESASASSAVIWWQDRVDGQQARGSPPGSGVPSRSVVGPPWRTGSAERRHSLPRPYGASLDG</sequence>
<feature type="region of interest" description="Disordered" evidence="1">
    <location>
        <begin position="1"/>
        <end position="76"/>
    </location>
</feature>
<name>A0AAD9I918_9PEZI</name>
<evidence type="ECO:0000256" key="1">
    <source>
        <dbReference type="SAM" id="MobiDB-lite"/>
    </source>
</evidence>
<organism evidence="2 3">
    <name type="scientific">Phyllachora maydis</name>
    <dbReference type="NCBI Taxonomy" id="1825666"/>
    <lineage>
        <taxon>Eukaryota</taxon>
        <taxon>Fungi</taxon>
        <taxon>Dikarya</taxon>
        <taxon>Ascomycota</taxon>
        <taxon>Pezizomycotina</taxon>
        <taxon>Sordariomycetes</taxon>
        <taxon>Sordariomycetidae</taxon>
        <taxon>Phyllachorales</taxon>
        <taxon>Phyllachoraceae</taxon>
        <taxon>Phyllachora</taxon>
    </lineage>
</organism>
<accession>A0AAD9I918</accession>